<name>A0A7S1JJK3_9EUGL</name>
<protein>
    <submittedName>
        <fullName evidence="1">Uncharacterized protein</fullName>
    </submittedName>
</protein>
<reference evidence="1" key="1">
    <citation type="submission" date="2021-01" db="EMBL/GenBank/DDBJ databases">
        <authorList>
            <person name="Corre E."/>
            <person name="Pelletier E."/>
            <person name="Niang G."/>
            <person name="Scheremetjew M."/>
            <person name="Finn R."/>
            <person name="Kale V."/>
            <person name="Holt S."/>
            <person name="Cochrane G."/>
            <person name="Meng A."/>
            <person name="Brown T."/>
            <person name="Cohen L."/>
        </authorList>
    </citation>
    <scope>NUCLEOTIDE SEQUENCE</scope>
    <source>
        <strain evidence="1">NIES-381</strain>
    </source>
</reference>
<organism evidence="1">
    <name type="scientific">Eutreptiella gymnastica</name>
    <dbReference type="NCBI Taxonomy" id="73025"/>
    <lineage>
        <taxon>Eukaryota</taxon>
        <taxon>Discoba</taxon>
        <taxon>Euglenozoa</taxon>
        <taxon>Euglenida</taxon>
        <taxon>Spirocuta</taxon>
        <taxon>Euglenophyceae</taxon>
        <taxon>Eutreptiales</taxon>
        <taxon>Eutreptiaceae</taxon>
        <taxon>Eutreptiella</taxon>
    </lineage>
</organism>
<sequence length="99" mass="10697">MVAHLGQVGGGRGQKVATMGGFRFSRPWSACRDTKGRGAGLSSAFPTPRASWERGLGQGQTALLPPSEDYTYFLVLKSVKTQEWPSSSRKSLPAPVWSE</sequence>
<dbReference type="AlphaFoldDB" id="A0A7S1JJK3"/>
<proteinExistence type="predicted"/>
<accession>A0A7S1JJK3</accession>
<evidence type="ECO:0000313" key="1">
    <source>
        <dbReference type="EMBL" id="CAD9044672.1"/>
    </source>
</evidence>
<gene>
    <name evidence="1" type="ORF">EGYM00392_LOCUS55856</name>
</gene>
<dbReference type="EMBL" id="HBGA01153751">
    <property type="protein sequence ID" value="CAD9044672.1"/>
    <property type="molecule type" value="Transcribed_RNA"/>
</dbReference>